<evidence type="ECO:0000313" key="2">
    <source>
        <dbReference type="Proteomes" id="UP001652700"/>
    </source>
</evidence>
<dbReference type="EnsemblMetazoa" id="XM_050644524.1">
    <property type="protein sequence ID" value="XP_050500481.1"/>
    <property type="gene ID" value="LOC126880572"/>
</dbReference>
<reference evidence="3" key="1">
    <citation type="submission" date="2025-04" db="UniProtKB">
        <authorList>
            <consortium name="RefSeq"/>
        </authorList>
    </citation>
    <scope>IDENTIFICATION</scope>
    <source>
        <tissue evidence="3">Whole insect</tissue>
    </source>
</reference>
<evidence type="ECO:0000313" key="1">
    <source>
        <dbReference type="EnsemblMetazoa" id="XP_050500481.1"/>
    </source>
</evidence>
<gene>
    <name evidence="3" type="primary">LOC114344917</name>
</gene>
<dbReference type="Proteomes" id="UP001652700">
    <property type="component" value="Unplaced"/>
</dbReference>
<proteinExistence type="predicted"/>
<sequence length="63" mass="6700">MGRLSDPCCRMPIYYPNIPPCPSIYVPLLYPVPSCCPPCDPCSCGPCPPCSPCPPCGFCPSCC</sequence>
<reference evidence="1" key="2">
    <citation type="submission" date="2025-05" db="UniProtKB">
        <authorList>
            <consortium name="EnsemblMetazoa"/>
        </authorList>
    </citation>
    <scope>IDENTIFICATION</scope>
</reference>
<name>A0A6P7GNQ5_DIAVI</name>
<organism evidence="3">
    <name type="scientific">Diabrotica virgifera virgifera</name>
    <name type="common">western corn rootworm</name>
    <dbReference type="NCBI Taxonomy" id="50390"/>
    <lineage>
        <taxon>Eukaryota</taxon>
        <taxon>Metazoa</taxon>
        <taxon>Ecdysozoa</taxon>
        <taxon>Arthropoda</taxon>
        <taxon>Hexapoda</taxon>
        <taxon>Insecta</taxon>
        <taxon>Pterygota</taxon>
        <taxon>Neoptera</taxon>
        <taxon>Endopterygota</taxon>
        <taxon>Coleoptera</taxon>
        <taxon>Polyphaga</taxon>
        <taxon>Cucujiformia</taxon>
        <taxon>Chrysomeloidea</taxon>
        <taxon>Chrysomelidae</taxon>
        <taxon>Galerucinae</taxon>
        <taxon>Diabroticina</taxon>
        <taxon>Diabroticites</taxon>
        <taxon>Diabrotica</taxon>
    </lineage>
</organism>
<dbReference type="RefSeq" id="XP_028151541.1">
    <property type="nucleotide sequence ID" value="XM_028295740.1"/>
</dbReference>
<dbReference type="InParanoid" id="A0A6P7GNQ5"/>
<evidence type="ECO:0000313" key="3">
    <source>
        <dbReference type="RefSeq" id="XP_028151541.1"/>
    </source>
</evidence>
<accession>A0A6P7GNQ5</accession>
<dbReference type="AlphaFoldDB" id="A0A6P7GNQ5"/>
<protein>
    <submittedName>
        <fullName evidence="3">Male-specific sperm protein Mst84Dd-like</fullName>
    </submittedName>
</protein>
<keyword evidence="2" id="KW-1185">Reference proteome</keyword>